<proteinExistence type="predicted"/>
<name>A0A0R2G1I1_9LACO</name>
<evidence type="ECO:0000313" key="1">
    <source>
        <dbReference type="EMBL" id="KRN33302.1"/>
    </source>
</evidence>
<keyword evidence="1" id="KW-0378">Hydrolase</keyword>
<dbReference type="Pfam" id="PF08282">
    <property type="entry name" value="Hydrolase_3"/>
    <property type="match status" value="1"/>
</dbReference>
<sequence length="282" mass="31202">MKRALIAIDLDRTTLNDQGRVSAHTRQVLQRLQGDGHLVAIITGRSTRLALPIYQELALTSPMINFDGGLGFHPNYDWTDSYSFPLADPVVKDLLDHQASLGIEALLLENQTGTWRVNNQGAQGDFRLLEPDEPLFFPIQDDTLPSLSTLQDQTVPVVNGLVLYVAKQNQSKVAVYLRKAHPNVNVQVQAWGDNSCLMSLALTDVDKYTGLKRLQDSFGISSEAVYAFGDELNDYAMIAGAAHGVVMKNGNPRLKAIADDITTFSNEEDGLARYLEREFNLI</sequence>
<accession>A0A0R2G1I1</accession>
<dbReference type="InParanoid" id="A0A0R2G1I1"/>
<dbReference type="PANTHER" id="PTHR10000">
    <property type="entry name" value="PHOSPHOSERINE PHOSPHATASE"/>
    <property type="match status" value="1"/>
</dbReference>
<protein>
    <submittedName>
        <fullName evidence="1">HAD superfamily hydrolase</fullName>
    </submittedName>
</protein>
<reference evidence="1 2" key="1">
    <citation type="journal article" date="2015" name="Genome Announc.">
        <title>Expanding the biotechnology potential of lactobacilli through comparative genomics of 213 strains and associated genera.</title>
        <authorList>
            <person name="Sun Z."/>
            <person name="Harris H.M."/>
            <person name="McCann A."/>
            <person name="Guo C."/>
            <person name="Argimon S."/>
            <person name="Zhang W."/>
            <person name="Yang X."/>
            <person name="Jeffery I.B."/>
            <person name="Cooney J.C."/>
            <person name="Kagawa T.F."/>
            <person name="Liu W."/>
            <person name="Song Y."/>
            <person name="Salvetti E."/>
            <person name="Wrobel A."/>
            <person name="Rasinkangas P."/>
            <person name="Parkhill J."/>
            <person name="Rea M.C."/>
            <person name="O'Sullivan O."/>
            <person name="Ritari J."/>
            <person name="Douillard F.P."/>
            <person name="Paul Ross R."/>
            <person name="Yang R."/>
            <person name="Briner A.E."/>
            <person name="Felis G.E."/>
            <person name="de Vos W.M."/>
            <person name="Barrangou R."/>
            <person name="Klaenhammer T.R."/>
            <person name="Caufield P.W."/>
            <person name="Cui Y."/>
            <person name="Zhang H."/>
            <person name="O'Toole P.W."/>
        </authorList>
    </citation>
    <scope>NUCLEOTIDE SEQUENCE [LARGE SCALE GENOMIC DNA]</scope>
    <source>
        <strain evidence="1 2">DSM 20190</strain>
    </source>
</reference>
<gene>
    <name evidence="1" type="ORF">IV68_GL000100</name>
</gene>
<organism evidence="1 2">
    <name type="scientific">Weissella halotolerans DSM 20190</name>
    <dbReference type="NCBI Taxonomy" id="1123500"/>
    <lineage>
        <taxon>Bacteria</taxon>
        <taxon>Bacillati</taxon>
        <taxon>Bacillota</taxon>
        <taxon>Bacilli</taxon>
        <taxon>Lactobacillales</taxon>
        <taxon>Lactobacillaceae</taxon>
        <taxon>Weissella</taxon>
    </lineage>
</organism>
<dbReference type="SUPFAM" id="SSF56784">
    <property type="entry name" value="HAD-like"/>
    <property type="match status" value="1"/>
</dbReference>
<dbReference type="PANTHER" id="PTHR10000:SF8">
    <property type="entry name" value="HAD SUPERFAMILY HYDROLASE-LIKE, TYPE 3"/>
    <property type="match status" value="1"/>
</dbReference>
<dbReference type="EMBL" id="JQAX01000001">
    <property type="protein sequence ID" value="KRN33302.1"/>
    <property type="molecule type" value="Genomic_DNA"/>
</dbReference>
<dbReference type="GO" id="GO:0016791">
    <property type="term" value="F:phosphatase activity"/>
    <property type="evidence" value="ECO:0007669"/>
    <property type="project" value="TreeGrafter"/>
</dbReference>
<dbReference type="InterPro" id="IPR023214">
    <property type="entry name" value="HAD_sf"/>
</dbReference>
<dbReference type="eggNOG" id="COG0561">
    <property type="taxonomic scope" value="Bacteria"/>
</dbReference>
<keyword evidence="2" id="KW-1185">Reference proteome</keyword>
<dbReference type="PATRIC" id="fig|1123500.6.peg.98"/>
<dbReference type="OrthoDB" id="9781413at2"/>
<dbReference type="Proteomes" id="UP000051296">
    <property type="component" value="Unassembled WGS sequence"/>
</dbReference>
<dbReference type="Gene3D" id="3.40.50.1000">
    <property type="entry name" value="HAD superfamily/HAD-like"/>
    <property type="match status" value="1"/>
</dbReference>
<evidence type="ECO:0000313" key="2">
    <source>
        <dbReference type="Proteomes" id="UP000051296"/>
    </source>
</evidence>
<dbReference type="RefSeq" id="WP_022791203.1">
    <property type="nucleotide sequence ID" value="NZ_ATUU01000001.1"/>
</dbReference>
<dbReference type="AlphaFoldDB" id="A0A0R2G1I1"/>
<dbReference type="CDD" id="cd07516">
    <property type="entry name" value="HAD_Pase"/>
    <property type="match status" value="1"/>
</dbReference>
<dbReference type="STRING" id="1123500.GCA_000420365_00403"/>
<comment type="caution">
    <text evidence="1">The sequence shown here is derived from an EMBL/GenBank/DDBJ whole genome shotgun (WGS) entry which is preliminary data.</text>
</comment>
<dbReference type="Gene3D" id="3.30.1240.10">
    <property type="match status" value="1"/>
</dbReference>
<dbReference type="FunCoup" id="A0A0R2G1I1">
    <property type="interactions" value="55"/>
</dbReference>
<dbReference type="InterPro" id="IPR036412">
    <property type="entry name" value="HAD-like_sf"/>
</dbReference>
<dbReference type="GO" id="GO:0000287">
    <property type="term" value="F:magnesium ion binding"/>
    <property type="evidence" value="ECO:0007669"/>
    <property type="project" value="TreeGrafter"/>
</dbReference>
<dbReference type="GO" id="GO:0005829">
    <property type="term" value="C:cytosol"/>
    <property type="evidence" value="ECO:0007669"/>
    <property type="project" value="TreeGrafter"/>
</dbReference>